<reference evidence="2" key="1">
    <citation type="submission" date="2021-06" db="EMBL/GenBank/DDBJ databases">
        <authorList>
            <person name="Kallberg Y."/>
            <person name="Tangrot J."/>
            <person name="Rosling A."/>
        </authorList>
    </citation>
    <scope>NUCLEOTIDE SEQUENCE</scope>
    <source>
        <strain evidence="2">MA453B</strain>
    </source>
</reference>
<dbReference type="Pfam" id="PF12937">
    <property type="entry name" value="F-box-like"/>
    <property type="match status" value="1"/>
</dbReference>
<gene>
    <name evidence="2" type="ORF">DERYTH_LOCUS4869</name>
</gene>
<dbReference type="OrthoDB" id="2332813at2759"/>
<dbReference type="AlphaFoldDB" id="A0A9N9FK24"/>
<protein>
    <submittedName>
        <fullName evidence="2">5043_t:CDS:1</fullName>
    </submittedName>
</protein>
<accession>A0A9N9FK24</accession>
<sequence length="223" mass="27581">MKRKRNFLTESENEHPIYYVFNYIFDPHTFQRCSLVCKTWKEVLDEHPFWRKVVEDCGLRIPKRHKGYKSIFVKNYMKICPCYKGLLKEHDFVYVVNFKLRILREYCLYKLRYKVYRDNYVYRNLVNFVLEKILNLIKKSDMSTHCTYLLDYVRDLIDQIDKKRGKIEKYKKIYTFVKIDFIKVIKRNLYYIIDEKPLYIEKFGGYVRDWNYTIDNYAGYKDL</sequence>
<dbReference type="InterPro" id="IPR036047">
    <property type="entry name" value="F-box-like_dom_sf"/>
</dbReference>
<keyword evidence="3" id="KW-1185">Reference proteome</keyword>
<dbReference type="SUPFAM" id="SSF81383">
    <property type="entry name" value="F-box domain"/>
    <property type="match status" value="1"/>
</dbReference>
<organism evidence="2 3">
    <name type="scientific">Dentiscutata erythropus</name>
    <dbReference type="NCBI Taxonomy" id="1348616"/>
    <lineage>
        <taxon>Eukaryota</taxon>
        <taxon>Fungi</taxon>
        <taxon>Fungi incertae sedis</taxon>
        <taxon>Mucoromycota</taxon>
        <taxon>Glomeromycotina</taxon>
        <taxon>Glomeromycetes</taxon>
        <taxon>Diversisporales</taxon>
        <taxon>Gigasporaceae</taxon>
        <taxon>Dentiscutata</taxon>
    </lineage>
</organism>
<feature type="domain" description="F-box" evidence="1">
    <location>
        <begin position="19"/>
        <end position="54"/>
    </location>
</feature>
<proteinExistence type="predicted"/>
<dbReference type="Gene3D" id="1.20.1280.50">
    <property type="match status" value="1"/>
</dbReference>
<evidence type="ECO:0000259" key="1">
    <source>
        <dbReference type="Pfam" id="PF12937"/>
    </source>
</evidence>
<dbReference type="Proteomes" id="UP000789405">
    <property type="component" value="Unassembled WGS sequence"/>
</dbReference>
<comment type="caution">
    <text evidence="2">The sequence shown here is derived from an EMBL/GenBank/DDBJ whole genome shotgun (WGS) entry which is preliminary data.</text>
</comment>
<evidence type="ECO:0000313" key="3">
    <source>
        <dbReference type="Proteomes" id="UP000789405"/>
    </source>
</evidence>
<evidence type="ECO:0000313" key="2">
    <source>
        <dbReference type="EMBL" id="CAG8542397.1"/>
    </source>
</evidence>
<dbReference type="InterPro" id="IPR001810">
    <property type="entry name" value="F-box_dom"/>
</dbReference>
<name>A0A9N9FK24_9GLOM</name>
<dbReference type="EMBL" id="CAJVPY010001935">
    <property type="protein sequence ID" value="CAG8542397.1"/>
    <property type="molecule type" value="Genomic_DNA"/>
</dbReference>